<feature type="compositionally biased region" description="Polar residues" evidence="1">
    <location>
        <begin position="47"/>
        <end position="68"/>
    </location>
</feature>
<reference evidence="2" key="1">
    <citation type="submission" date="2021-10" db="EMBL/GenBank/DDBJ databases">
        <title>Tropical sea cucumber genome reveals ecological adaptation and Cuvierian tubules defense mechanism.</title>
        <authorList>
            <person name="Chen T."/>
        </authorList>
    </citation>
    <scope>NUCLEOTIDE SEQUENCE</scope>
    <source>
        <strain evidence="2">Nanhai2018</strain>
        <tissue evidence="2">Muscle</tissue>
    </source>
</reference>
<feature type="region of interest" description="Disordered" evidence="1">
    <location>
        <begin position="39"/>
        <end position="73"/>
    </location>
</feature>
<evidence type="ECO:0000313" key="3">
    <source>
        <dbReference type="Proteomes" id="UP001152320"/>
    </source>
</evidence>
<keyword evidence="3" id="KW-1185">Reference proteome</keyword>
<gene>
    <name evidence="2" type="ORF">HOLleu_05578</name>
</gene>
<organism evidence="2 3">
    <name type="scientific">Holothuria leucospilota</name>
    <name type="common">Black long sea cucumber</name>
    <name type="synonym">Mertensiothuria leucospilota</name>
    <dbReference type="NCBI Taxonomy" id="206669"/>
    <lineage>
        <taxon>Eukaryota</taxon>
        <taxon>Metazoa</taxon>
        <taxon>Echinodermata</taxon>
        <taxon>Eleutherozoa</taxon>
        <taxon>Echinozoa</taxon>
        <taxon>Holothuroidea</taxon>
        <taxon>Aspidochirotacea</taxon>
        <taxon>Aspidochirotida</taxon>
        <taxon>Holothuriidae</taxon>
        <taxon>Holothuria</taxon>
    </lineage>
</organism>
<evidence type="ECO:0000313" key="2">
    <source>
        <dbReference type="EMBL" id="KAJ8046790.1"/>
    </source>
</evidence>
<comment type="caution">
    <text evidence="2">The sequence shown here is derived from an EMBL/GenBank/DDBJ whole genome shotgun (WGS) entry which is preliminary data.</text>
</comment>
<dbReference type="EMBL" id="JAIZAY010000002">
    <property type="protein sequence ID" value="KAJ8046790.1"/>
    <property type="molecule type" value="Genomic_DNA"/>
</dbReference>
<evidence type="ECO:0000256" key="1">
    <source>
        <dbReference type="SAM" id="MobiDB-lite"/>
    </source>
</evidence>
<protein>
    <submittedName>
        <fullName evidence="2">Uncharacterized protein</fullName>
    </submittedName>
</protein>
<proteinExistence type="predicted"/>
<accession>A0A9Q1CLC4</accession>
<sequence length="91" mass="9794">MFFGVLIANETFKYVVPFISVDGVEVSEQSLPSSAIRNRCLPRDTSRPSSVDTSGVSIGTLVQPSESTGGDHPFRRLLVRHGTLGGVTPYV</sequence>
<dbReference type="AlphaFoldDB" id="A0A9Q1CLC4"/>
<dbReference type="Proteomes" id="UP001152320">
    <property type="component" value="Chromosome 2"/>
</dbReference>
<name>A0A9Q1CLC4_HOLLE</name>